<dbReference type="EMBL" id="CM029041">
    <property type="protein sequence ID" value="KAG2629126.1"/>
    <property type="molecule type" value="Genomic_DNA"/>
</dbReference>
<evidence type="ECO:0000313" key="2">
    <source>
        <dbReference type="EMBL" id="KAG2629126.1"/>
    </source>
</evidence>
<evidence type="ECO:0000313" key="3">
    <source>
        <dbReference type="Proteomes" id="UP000823388"/>
    </source>
</evidence>
<reference evidence="2" key="1">
    <citation type="submission" date="2020-05" db="EMBL/GenBank/DDBJ databases">
        <title>WGS assembly of Panicum virgatum.</title>
        <authorList>
            <person name="Lovell J.T."/>
            <person name="Jenkins J."/>
            <person name="Shu S."/>
            <person name="Juenger T.E."/>
            <person name="Schmutz J."/>
        </authorList>
    </citation>
    <scope>NUCLEOTIDE SEQUENCE</scope>
    <source>
        <strain evidence="2">AP13</strain>
    </source>
</reference>
<dbReference type="AlphaFoldDB" id="A0A8T0V6L4"/>
<evidence type="ECO:0000256" key="1">
    <source>
        <dbReference type="SAM" id="MobiDB-lite"/>
    </source>
</evidence>
<keyword evidence="3" id="KW-1185">Reference proteome</keyword>
<feature type="compositionally biased region" description="Polar residues" evidence="1">
    <location>
        <begin position="92"/>
        <end position="108"/>
    </location>
</feature>
<feature type="region of interest" description="Disordered" evidence="1">
    <location>
        <begin position="30"/>
        <end position="110"/>
    </location>
</feature>
<proteinExistence type="predicted"/>
<accession>A0A8T0V6L4</accession>
<protein>
    <submittedName>
        <fullName evidence="2">Uncharacterized protein</fullName>
    </submittedName>
</protein>
<gene>
    <name evidence="2" type="ORF">PVAP13_3KG410901</name>
</gene>
<name>A0A8T0V6L4_PANVG</name>
<dbReference type="Proteomes" id="UP000823388">
    <property type="component" value="Chromosome 3K"/>
</dbReference>
<organism evidence="2 3">
    <name type="scientific">Panicum virgatum</name>
    <name type="common">Blackwell switchgrass</name>
    <dbReference type="NCBI Taxonomy" id="38727"/>
    <lineage>
        <taxon>Eukaryota</taxon>
        <taxon>Viridiplantae</taxon>
        <taxon>Streptophyta</taxon>
        <taxon>Embryophyta</taxon>
        <taxon>Tracheophyta</taxon>
        <taxon>Spermatophyta</taxon>
        <taxon>Magnoliopsida</taxon>
        <taxon>Liliopsida</taxon>
        <taxon>Poales</taxon>
        <taxon>Poaceae</taxon>
        <taxon>PACMAD clade</taxon>
        <taxon>Panicoideae</taxon>
        <taxon>Panicodae</taxon>
        <taxon>Paniceae</taxon>
        <taxon>Panicinae</taxon>
        <taxon>Panicum</taxon>
        <taxon>Panicum sect. Hiantes</taxon>
    </lineage>
</organism>
<comment type="caution">
    <text evidence="2">The sequence shown here is derived from an EMBL/GenBank/DDBJ whole genome shotgun (WGS) entry which is preliminary data.</text>
</comment>
<feature type="compositionally biased region" description="Polar residues" evidence="1">
    <location>
        <begin position="74"/>
        <end position="84"/>
    </location>
</feature>
<sequence length="181" mass="19819">MPLIEHRPPCRQNRWRKSVGATDVEDRYQYPQQPAAAPIIRKKIPSTVRTNSPPESHPSREELAKQGIGRSIPLSHQKSSQTYSPIAPKELTNLTKLSPTKAQESPPSLKSFIIGQRSNTITAATPENPSSIIDTDGKQTLGLDKNLSTNIHLHERLSGSPPSLAPDRLLERKGAGRVAAS</sequence>
<feature type="region of interest" description="Disordered" evidence="1">
    <location>
        <begin position="155"/>
        <end position="181"/>
    </location>
</feature>